<dbReference type="Pfam" id="PF05171">
    <property type="entry name" value="HemS"/>
    <property type="match status" value="2"/>
</dbReference>
<gene>
    <name evidence="2" type="ORF">ANT3_1238</name>
</gene>
<dbReference type="InterPro" id="IPR007845">
    <property type="entry name" value="HemS/ChuX_dom"/>
</dbReference>
<dbReference type="InterPro" id="IPR053733">
    <property type="entry name" value="Heme_Transport_Util_sf"/>
</dbReference>
<dbReference type="CDD" id="cd16830">
    <property type="entry name" value="HemS-like_N"/>
    <property type="match status" value="1"/>
</dbReference>
<dbReference type="EMBL" id="CAADID010000022">
    <property type="protein sequence ID" value="VFR72778.1"/>
    <property type="molecule type" value="Genomic_DNA"/>
</dbReference>
<dbReference type="AlphaFoldDB" id="A0A484TD11"/>
<accession>A0A484TD11</accession>
<dbReference type="Gene3D" id="3.40.1570.10">
    <property type="entry name" value="HemS/ChuS/ChuX like domains"/>
    <property type="match status" value="2"/>
</dbReference>
<name>A0A484TD11_9ZZZZ</name>
<dbReference type="GO" id="GO:0006826">
    <property type="term" value="P:iron ion transport"/>
    <property type="evidence" value="ECO:0007669"/>
    <property type="project" value="InterPro"/>
</dbReference>
<proteinExistence type="predicted"/>
<feature type="domain" description="Haemin-degrading HemS/ChuX" evidence="1">
    <location>
        <begin position="217"/>
        <end position="348"/>
    </location>
</feature>
<protein>
    <submittedName>
        <fullName evidence="2">Hemin transport protein HmuS</fullName>
    </submittedName>
</protein>
<organism evidence="2">
    <name type="scientific">plant metagenome</name>
    <dbReference type="NCBI Taxonomy" id="1297885"/>
    <lineage>
        <taxon>unclassified sequences</taxon>
        <taxon>metagenomes</taxon>
        <taxon>organismal metagenomes</taxon>
    </lineage>
</organism>
<dbReference type="CDD" id="cd16831">
    <property type="entry name" value="HemS-like_C"/>
    <property type="match status" value="1"/>
</dbReference>
<evidence type="ECO:0000313" key="2">
    <source>
        <dbReference type="EMBL" id="VFR72778.1"/>
    </source>
</evidence>
<sequence length="355" mass="38867">MTQAFMQTEFANRAAALRARHDTLLREQPNQRARQRAQTLGVSEAELVAAACGDLRSTRLAGPPKDIFKALGGLGPVMALTRNEWCVHEKHGEYLPYSEEGPVGLVLGKEIDLRVFFRGWTHAYAVHEAGRDSIQFFDATGTAVHKTYRTDATNGPAFDALVARHAGDPIWPEVSPAAAPAVHSPLTDPALRQALREAWLALRDTHEFHPMLRRLEVGRLAALEAAGDDLAQRVPDTVAQTMLETVAQSGTPIMCFVANDGMVQIHTGPVKTLRRTGPWFNVLDADFNLHLNTEAIAQSWIVNKPTTDGWVTSLELYAADGTLILQCFGARKPGKPELPEWRALMTSLCATPLAA</sequence>
<feature type="domain" description="Haemin-degrading HemS/ChuX" evidence="1">
    <location>
        <begin position="41"/>
        <end position="164"/>
    </location>
</feature>
<dbReference type="SUPFAM" id="SSF144064">
    <property type="entry name" value="Heme iron utilization protein-like"/>
    <property type="match status" value="1"/>
</dbReference>
<evidence type="ECO:0000259" key="1">
    <source>
        <dbReference type="Pfam" id="PF05171"/>
    </source>
</evidence>
<reference evidence="2" key="1">
    <citation type="submission" date="2019-03" db="EMBL/GenBank/DDBJ databases">
        <authorList>
            <person name="Danneels B."/>
        </authorList>
    </citation>
    <scope>NUCLEOTIDE SEQUENCE</scope>
</reference>